<dbReference type="AlphaFoldDB" id="A0A815HBX4"/>
<organism evidence="5 8">
    <name type="scientific">Didymodactylos carnosus</name>
    <dbReference type="NCBI Taxonomy" id="1234261"/>
    <lineage>
        <taxon>Eukaryota</taxon>
        <taxon>Metazoa</taxon>
        <taxon>Spiralia</taxon>
        <taxon>Gnathifera</taxon>
        <taxon>Rotifera</taxon>
        <taxon>Eurotatoria</taxon>
        <taxon>Bdelloidea</taxon>
        <taxon>Philodinida</taxon>
        <taxon>Philodinidae</taxon>
        <taxon>Didymodactylos</taxon>
    </lineage>
</organism>
<feature type="compositionally biased region" description="Basic and acidic residues" evidence="1">
    <location>
        <begin position="243"/>
        <end position="255"/>
    </location>
</feature>
<keyword evidence="8" id="KW-1185">Reference proteome</keyword>
<gene>
    <name evidence="5" type="ORF">GPM918_LOCUS30864</name>
    <name evidence="4" type="ORF">OVA965_LOCUS23311</name>
    <name evidence="7" type="ORF">SRO942_LOCUS31495</name>
    <name evidence="6" type="ORF">TMI583_LOCUS24028</name>
</gene>
<keyword evidence="2" id="KW-1133">Transmembrane helix</keyword>
<evidence type="ECO:0000313" key="5">
    <source>
        <dbReference type="EMBL" id="CAF1350126.1"/>
    </source>
</evidence>
<dbReference type="OrthoDB" id="2161780at2759"/>
<sequence length="442" mass="51089">MADNAHASLRSAMIILIYVVIVLQWIQLNYLIFKIYYLNGLYSQYSQIEINYDLFSTALSSFYDVILQSSSINFWSVSQRCKNEHVLHHMKHSFYLRDLLIKSLYQIKEIKILNDNSSYRNNNEMNYNPTITYKYINNMNDNDIDKLLKSIHFQPHRSVDDKIETNRYLSHAFLFAPLEHLLDVIEENDIKTFCEILLAAMAAKSRLNTAIKTSYPNLVSISLVDWAGIGGVRYVTNISKQEQEEINDKQEHEQLENGDNNDQPQNHASNLYSVQDMNTVNAELARKLQTNDSAFTLGVNDQELLYLRLAIVRKNDDLDVLLRKMQDAGHETEQSLKYVEVTAEKVREGIRQAEKDLQDENQQLLYQEDILRQLPIVANLLSWWLPSPTQTTSTSINDKKQRMQQQANMHNEQSETLPNHNENEASSSSSASSVSSTHEKNS</sequence>
<reference evidence="5" key="1">
    <citation type="submission" date="2021-02" db="EMBL/GenBank/DDBJ databases">
        <authorList>
            <person name="Nowell W R."/>
        </authorList>
    </citation>
    <scope>NUCLEOTIDE SEQUENCE</scope>
</reference>
<name>A0A815HBX4_9BILA</name>
<feature type="compositionally biased region" description="Low complexity" evidence="1">
    <location>
        <begin position="425"/>
        <end position="436"/>
    </location>
</feature>
<accession>A0A815HBX4</accession>
<feature type="compositionally biased region" description="Polar residues" evidence="1">
    <location>
        <begin position="257"/>
        <end position="268"/>
    </location>
</feature>
<dbReference type="EMBL" id="CAJNOQ010014866">
    <property type="protein sequence ID" value="CAF1350126.1"/>
    <property type="molecule type" value="Genomic_DNA"/>
</dbReference>
<dbReference type="Proteomes" id="UP000663829">
    <property type="component" value="Unassembled WGS sequence"/>
</dbReference>
<evidence type="ECO:0000313" key="8">
    <source>
        <dbReference type="Proteomes" id="UP000663829"/>
    </source>
</evidence>
<dbReference type="Proteomes" id="UP000681722">
    <property type="component" value="Unassembled WGS sequence"/>
</dbReference>
<comment type="caution">
    <text evidence="5">The sequence shown here is derived from an EMBL/GenBank/DDBJ whole genome shotgun (WGS) entry which is preliminary data.</text>
</comment>
<proteinExistence type="predicted"/>
<feature type="region of interest" description="Disordered" evidence="1">
    <location>
        <begin position="243"/>
        <end position="268"/>
    </location>
</feature>
<evidence type="ECO:0000256" key="1">
    <source>
        <dbReference type="SAM" id="MobiDB-lite"/>
    </source>
</evidence>
<feature type="domain" description="PDXDC1-like third" evidence="3">
    <location>
        <begin position="273"/>
        <end position="337"/>
    </location>
</feature>
<dbReference type="Proteomes" id="UP000682733">
    <property type="component" value="Unassembled WGS sequence"/>
</dbReference>
<dbReference type="EMBL" id="CAJOBC010063933">
    <property type="protein sequence ID" value="CAF4219513.1"/>
    <property type="molecule type" value="Genomic_DNA"/>
</dbReference>
<feature type="compositionally biased region" description="Polar residues" evidence="1">
    <location>
        <begin position="403"/>
        <end position="420"/>
    </location>
</feature>
<dbReference type="Proteomes" id="UP000677228">
    <property type="component" value="Unassembled WGS sequence"/>
</dbReference>
<evidence type="ECO:0000259" key="3">
    <source>
        <dbReference type="Pfam" id="PF22937"/>
    </source>
</evidence>
<protein>
    <recommendedName>
        <fullName evidence="3">PDXDC1-like third domain-containing protein</fullName>
    </recommendedName>
</protein>
<evidence type="ECO:0000313" key="6">
    <source>
        <dbReference type="EMBL" id="CAF3997407.1"/>
    </source>
</evidence>
<evidence type="ECO:0000313" key="4">
    <source>
        <dbReference type="EMBL" id="CAF1186253.1"/>
    </source>
</evidence>
<dbReference type="Pfam" id="PF22937">
    <property type="entry name" value="PDXDC1-like_cen2"/>
    <property type="match status" value="1"/>
</dbReference>
<dbReference type="EMBL" id="CAJOBA010035065">
    <property type="protein sequence ID" value="CAF3997407.1"/>
    <property type="molecule type" value="Genomic_DNA"/>
</dbReference>
<feature type="region of interest" description="Disordered" evidence="1">
    <location>
        <begin position="389"/>
        <end position="442"/>
    </location>
</feature>
<feature type="transmembrane region" description="Helical" evidence="2">
    <location>
        <begin position="12"/>
        <end position="33"/>
    </location>
</feature>
<keyword evidence="2" id="KW-0472">Membrane</keyword>
<dbReference type="InterPro" id="IPR055102">
    <property type="entry name" value="PDXDC1-like_3rd"/>
</dbReference>
<evidence type="ECO:0000313" key="7">
    <source>
        <dbReference type="EMBL" id="CAF4219513.1"/>
    </source>
</evidence>
<evidence type="ECO:0000256" key="2">
    <source>
        <dbReference type="SAM" id="Phobius"/>
    </source>
</evidence>
<dbReference type="EMBL" id="CAJNOK010013537">
    <property type="protein sequence ID" value="CAF1186253.1"/>
    <property type="molecule type" value="Genomic_DNA"/>
</dbReference>
<keyword evidence="2" id="KW-0812">Transmembrane</keyword>